<reference evidence="2" key="1">
    <citation type="submission" date="2017-04" db="EMBL/GenBank/DDBJ databases">
        <authorList>
            <person name="Varghese N."/>
            <person name="Submissions S."/>
        </authorList>
    </citation>
    <scope>NUCLEOTIDE SEQUENCE [LARGE SCALE GENOMIC DNA]</scope>
    <source>
        <strain evidence="2">DSM 9293</strain>
    </source>
</reference>
<name>A0A1W1WHI0_SULTA</name>
<proteinExistence type="predicted"/>
<gene>
    <name evidence="1" type="ORF">SAMN00768000_2434</name>
</gene>
<sequence length="75" mass="8256">MEEKINIDHLSRKISGDGLLMNALPVILKSLPFMEKISVPSIPSIDQTSVVFAQNGLDAFSDVPESSLNDSRQDR</sequence>
<keyword evidence="2" id="KW-1185">Reference proteome</keyword>
<organism evidence="1 2">
    <name type="scientific">Sulfobacillus thermosulfidooxidans (strain DSM 9293 / VKM B-1269 / AT-1)</name>
    <dbReference type="NCBI Taxonomy" id="929705"/>
    <lineage>
        <taxon>Bacteria</taxon>
        <taxon>Bacillati</taxon>
        <taxon>Bacillota</taxon>
        <taxon>Clostridia</taxon>
        <taxon>Eubacteriales</taxon>
        <taxon>Clostridiales Family XVII. Incertae Sedis</taxon>
        <taxon>Sulfobacillus</taxon>
    </lineage>
</organism>
<dbReference type="AlphaFoldDB" id="A0A1W1WHI0"/>
<evidence type="ECO:0000313" key="1">
    <source>
        <dbReference type="EMBL" id="SMC05761.1"/>
    </source>
</evidence>
<accession>A0A1W1WHI0</accession>
<protein>
    <submittedName>
        <fullName evidence="1">Uncharacterized protein</fullName>
    </submittedName>
</protein>
<evidence type="ECO:0000313" key="2">
    <source>
        <dbReference type="Proteomes" id="UP000192660"/>
    </source>
</evidence>
<dbReference type="EMBL" id="FWWY01000001">
    <property type="protein sequence ID" value="SMC05761.1"/>
    <property type="molecule type" value="Genomic_DNA"/>
</dbReference>
<dbReference type="Proteomes" id="UP000192660">
    <property type="component" value="Unassembled WGS sequence"/>
</dbReference>